<name>A0ABQ9IF98_9NEOP</name>
<gene>
    <name evidence="2" type="ORF">PR048_000664</name>
</gene>
<feature type="transmembrane region" description="Helical" evidence="1">
    <location>
        <begin position="135"/>
        <end position="157"/>
    </location>
</feature>
<proteinExistence type="predicted"/>
<protein>
    <recommendedName>
        <fullName evidence="4">Transmembrane protein</fullName>
    </recommendedName>
</protein>
<accession>A0ABQ9IF98</accession>
<evidence type="ECO:0008006" key="4">
    <source>
        <dbReference type="Google" id="ProtNLM"/>
    </source>
</evidence>
<keyword evidence="1" id="KW-0472">Membrane</keyword>
<sequence>MPHRRGWCNVRYRAALTAPSPVQVAGGHPDLNQGPLDLQSNALPLSYAPSWQKHGKCQIYILSYRVPVVVTAAECAAGRLTVFGSTRTSSAIFGSTQGGLGSLRFGFELTVVRAVLIAVSAVLSAALVVVREVQIAVSAVLNAVLIVLLCVVCRVLIALHEEQVEHAEQVKRWSKWSRWSKGGERMRRKRRRRKQGKLELFENARRPAVLSRTIPTSKNPAATLLGIEHSLPRWEESSLTITPPNLQSDHSLPVRRWRTSHRSATTVDLDEMCRRVWGIRVPELELPPFCDVAVRHLGSQYPFAIPTGPLTLDP</sequence>
<dbReference type="Proteomes" id="UP001159363">
    <property type="component" value="Chromosome 1"/>
</dbReference>
<evidence type="ECO:0000313" key="3">
    <source>
        <dbReference type="Proteomes" id="UP001159363"/>
    </source>
</evidence>
<keyword evidence="3" id="KW-1185">Reference proteome</keyword>
<reference evidence="2 3" key="1">
    <citation type="submission" date="2023-02" db="EMBL/GenBank/DDBJ databases">
        <title>LHISI_Scaffold_Assembly.</title>
        <authorList>
            <person name="Stuart O.P."/>
            <person name="Cleave R."/>
            <person name="Magrath M.J.L."/>
            <person name="Mikheyev A.S."/>
        </authorList>
    </citation>
    <scope>NUCLEOTIDE SEQUENCE [LARGE SCALE GENOMIC DNA]</scope>
    <source>
        <strain evidence="2">Daus_M_001</strain>
        <tissue evidence="2">Leg muscle</tissue>
    </source>
</reference>
<organism evidence="2 3">
    <name type="scientific">Dryococelus australis</name>
    <dbReference type="NCBI Taxonomy" id="614101"/>
    <lineage>
        <taxon>Eukaryota</taxon>
        <taxon>Metazoa</taxon>
        <taxon>Ecdysozoa</taxon>
        <taxon>Arthropoda</taxon>
        <taxon>Hexapoda</taxon>
        <taxon>Insecta</taxon>
        <taxon>Pterygota</taxon>
        <taxon>Neoptera</taxon>
        <taxon>Polyneoptera</taxon>
        <taxon>Phasmatodea</taxon>
        <taxon>Verophasmatodea</taxon>
        <taxon>Anareolatae</taxon>
        <taxon>Phasmatidae</taxon>
        <taxon>Eurycanthinae</taxon>
        <taxon>Dryococelus</taxon>
    </lineage>
</organism>
<evidence type="ECO:0000313" key="2">
    <source>
        <dbReference type="EMBL" id="KAJ8895337.1"/>
    </source>
</evidence>
<feature type="transmembrane region" description="Helical" evidence="1">
    <location>
        <begin position="110"/>
        <end position="129"/>
    </location>
</feature>
<dbReference type="EMBL" id="JARBHB010000001">
    <property type="protein sequence ID" value="KAJ8895337.1"/>
    <property type="molecule type" value="Genomic_DNA"/>
</dbReference>
<keyword evidence="1" id="KW-0812">Transmembrane</keyword>
<keyword evidence="1" id="KW-1133">Transmembrane helix</keyword>
<comment type="caution">
    <text evidence="2">The sequence shown here is derived from an EMBL/GenBank/DDBJ whole genome shotgun (WGS) entry which is preliminary data.</text>
</comment>
<evidence type="ECO:0000256" key="1">
    <source>
        <dbReference type="SAM" id="Phobius"/>
    </source>
</evidence>